<name>A0A091DKX5_FUKDA</name>
<evidence type="ECO:0000313" key="2">
    <source>
        <dbReference type="EMBL" id="KFO31702.1"/>
    </source>
</evidence>
<reference evidence="2 3" key="1">
    <citation type="submission" date="2013-11" db="EMBL/GenBank/DDBJ databases">
        <title>The Damaraland mole rat (Fukomys damarensis) genome and evolution of African mole rats.</title>
        <authorList>
            <person name="Gladyshev V.N."/>
            <person name="Fang X."/>
        </authorList>
    </citation>
    <scope>NUCLEOTIDE SEQUENCE [LARGE SCALE GENOMIC DNA]</scope>
    <source>
        <tissue evidence="2">Liver</tissue>
    </source>
</reference>
<feature type="compositionally biased region" description="Polar residues" evidence="1">
    <location>
        <begin position="91"/>
        <end position="104"/>
    </location>
</feature>
<feature type="compositionally biased region" description="Polar residues" evidence="1">
    <location>
        <begin position="171"/>
        <end position="183"/>
    </location>
</feature>
<organism evidence="2 3">
    <name type="scientific">Fukomys damarensis</name>
    <name type="common">Damaraland mole rat</name>
    <name type="synonym">Cryptomys damarensis</name>
    <dbReference type="NCBI Taxonomy" id="885580"/>
    <lineage>
        <taxon>Eukaryota</taxon>
        <taxon>Metazoa</taxon>
        <taxon>Chordata</taxon>
        <taxon>Craniata</taxon>
        <taxon>Vertebrata</taxon>
        <taxon>Euteleostomi</taxon>
        <taxon>Mammalia</taxon>
        <taxon>Eutheria</taxon>
        <taxon>Euarchontoglires</taxon>
        <taxon>Glires</taxon>
        <taxon>Rodentia</taxon>
        <taxon>Hystricomorpha</taxon>
        <taxon>Bathyergidae</taxon>
        <taxon>Fukomys</taxon>
    </lineage>
</organism>
<feature type="region of interest" description="Disordered" evidence="1">
    <location>
        <begin position="70"/>
        <end position="110"/>
    </location>
</feature>
<dbReference type="eggNOG" id="KOG1542">
    <property type="taxonomic scope" value="Eukaryota"/>
</dbReference>
<feature type="compositionally biased region" description="Polar residues" evidence="1">
    <location>
        <begin position="192"/>
        <end position="201"/>
    </location>
</feature>
<sequence>MNCPGGRWFRVCLSASRVPCQDLKLAEKPSRLIYWEETRAFRARPHCKGLEFSPQYTGLADTTESCVGQLSGSDAGGSGGNPGHLLITFSRGRQGSSRDTSRASPGQKVPQPSWLLQTLLAREARVRVCVGDARRFPQSSWYSRPLGPWPGLALERAALILQGDAGDDTGLYSSGSPPETTRGSGRVYARADNNSLKMLQP</sequence>
<evidence type="ECO:0000313" key="3">
    <source>
        <dbReference type="Proteomes" id="UP000028990"/>
    </source>
</evidence>
<evidence type="ECO:0000256" key="1">
    <source>
        <dbReference type="SAM" id="MobiDB-lite"/>
    </source>
</evidence>
<proteinExistence type="predicted"/>
<accession>A0A091DKX5</accession>
<protein>
    <submittedName>
        <fullName evidence="2">Uncharacterized protein</fullName>
    </submittedName>
</protein>
<dbReference type="AlphaFoldDB" id="A0A091DKX5"/>
<dbReference type="Proteomes" id="UP000028990">
    <property type="component" value="Unassembled WGS sequence"/>
</dbReference>
<dbReference type="EMBL" id="KN122248">
    <property type="protein sequence ID" value="KFO31702.1"/>
    <property type="molecule type" value="Genomic_DNA"/>
</dbReference>
<feature type="region of interest" description="Disordered" evidence="1">
    <location>
        <begin position="167"/>
        <end position="201"/>
    </location>
</feature>
<gene>
    <name evidence="2" type="ORF">H920_06901</name>
</gene>
<keyword evidence="3" id="KW-1185">Reference proteome</keyword>